<evidence type="ECO:0000256" key="5">
    <source>
        <dbReference type="SAM" id="SignalP"/>
    </source>
</evidence>
<dbReference type="EMBL" id="CP048111">
    <property type="protein sequence ID" value="QHS50172.1"/>
    <property type="molecule type" value="Genomic_DNA"/>
</dbReference>
<sequence length="553" mass="62468">MKTKNKPFSALLLTPCIFSTVSYIRAAEVPPGTTLSARQELVRNNFTEPASLDPHKSESDVEFNIIADIFDGLIRVKHDGTIEPRLAEKWEVKDNRVWVFYLRPGIQWSSGEPITAQDVVWSWKRLVAPETGSPYASYPGRMHIENASDIAEGKKPIDSLGVRALDRNTVQVTLNQPTSAFLLMLDHPSMVPVNRSVIDKAGNKWTQPGKLVSSGAYKLSDWVVNEKVVGVRNKLYWDDAHTVINKVTYLPVSSGAADVNRYKAGEIDITYGVPEILYFSLKKSMPEQVRTSPYLSTYYYEFNTTKAPFNDPRVRLALNMALDKNIITGKVLGQGQRDAWLVSQPEIGGVKIERADYGSWSRDKRIAEAKRMLDEAGFNALTPLKFDLLYNISESHQRIAIAASSMWKKNLGVEARLQKQEWKTLLDAKRTGNFDVVRYSWIADYDDAISFLNNFRTGDAQNTTKYSNPAYDDILDKASLAGSHEERRKYYQQAEDILARDVPTIPVFHSVRINLVKPYVGGYLPDALGRYFTQDMYIRVVEGADAQSNENSR</sequence>
<dbReference type="RefSeq" id="WP_162122763.1">
    <property type="nucleotide sequence ID" value="NZ_CP048110.1"/>
</dbReference>
<feature type="chain" id="PRO_5033893415" evidence="5">
    <location>
        <begin position="27"/>
        <end position="553"/>
    </location>
</feature>
<evidence type="ECO:0000313" key="9">
    <source>
        <dbReference type="Proteomes" id="UP000464389"/>
    </source>
</evidence>
<organism evidence="8 9">
    <name type="scientific">Klebsiella michiganensis</name>
    <dbReference type="NCBI Taxonomy" id="1134687"/>
    <lineage>
        <taxon>Bacteria</taxon>
        <taxon>Pseudomonadati</taxon>
        <taxon>Pseudomonadota</taxon>
        <taxon>Gammaproteobacteria</taxon>
        <taxon>Enterobacterales</taxon>
        <taxon>Enterobacteriaceae</taxon>
        <taxon>Klebsiella/Raoultella group</taxon>
        <taxon>Klebsiella</taxon>
    </lineage>
</organism>
<proteinExistence type="inferred from homology"/>
<geneLocation type="plasmid" evidence="8">
    <name>unnamed3</name>
</geneLocation>
<evidence type="ECO:0000313" key="7">
    <source>
        <dbReference type="EMBL" id="QHS49982.1"/>
    </source>
</evidence>
<dbReference type="GO" id="GO:1904680">
    <property type="term" value="F:peptide transmembrane transporter activity"/>
    <property type="evidence" value="ECO:0007669"/>
    <property type="project" value="TreeGrafter"/>
</dbReference>
<dbReference type="AlphaFoldDB" id="A0A6P1V7T2"/>
<gene>
    <name evidence="7" type="ORF">GW952_30630</name>
    <name evidence="8" type="ORF">GW952_31660</name>
</gene>
<keyword evidence="4 5" id="KW-0732">Signal</keyword>
<dbReference type="InterPro" id="IPR000914">
    <property type="entry name" value="SBP_5_dom"/>
</dbReference>
<dbReference type="FunFam" id="3.90.76.10:FF:000001">
    <property type="entry name" value="Oligopeptide ABC transporter substrate-binding protein"/>
    <property type="match status" value="1"/>
</dbReference>
<dbReference type="PANTHER" id="PTHR30290:SF10">
    <property type="entry name" value="PERIPLASMIC OLIGOPEPTIDE-BINDING PROTEIN-RELATED"/>
    <property type="match status" value="1"/>
</dbReference>
<dbReference type="GO" id="GO:0015833">
    <property type="term" value="P:peptide transport"/>
    <property type="evidence" value="ECO:0007669"/>
    <property type="project" value="TreeGrafter"/>
</dbReference>
<dbReference type="InterPro" id="IPR030678">
    <property type="entry name" value="Peptide/Ni-bd"/>
</dbReference>
<dbReference type="GO" id="GO:0043190">
    <property type="term" value="C:ATP-binding cassette (ABC) transporter complex"/>
    <property type="evidence" value="ECO:0007669"/>
    <property type="project" value="InterPro"/>
</dbReference>
<dbReference type="GO" id="GO:0030288">
    <property type="term" value="C:outer membrane-bounded periplasmic space"/>
    <property type="evidence" value="ECO:0007669"/>
    <property type="project" value="TreeGrafter"/>
</dbReference>
<name>A0A6P1V7T2_9ENTR</name>
<evidence type="ECO:0000256" key="4">
    <source>
        <dbReference type="ARBA" id="ARBA00022729"/>
    </source>
</evidence>
<dbReference type="Proteomes" id="UP000464389">
    <property type="component" value="Plasmid unnamed3"/>
</dbReference>
<dbReference type="Gene3D" id="3.40.190.10">
    <property type="entry name" value="Periplasmic binding protein-like II"/>
    <property type="match status" value="1"/>
</dbReference>
<dbReference type="SUPFAM" id="SSF53850">
    <property type="entry name" value="Periplasmic binding protein-like II"/>
    <property type="match status" value="1"/>
</dbReference>
<dbReference type="CDD" id="cd08504">
    <property type="entry name" value="PBP2_OppA"/>
    <property type="match status" value="1"/>
</dbReference>
<dbReference type="PANTHER" id="PTHR30290">
    <property type="entry name" value="PERIPLASMIC BINDING COMPONENT OF ABC TRANSPORTER"/>
    <property type="match status" value="1"/>
</dbReference>
<dbReference type="EMBL" id="CP048110">
    <property type="protein sequence ID" value="QHS49982.1"/>
    <property type="molecule type" value="Genomic_DNA"/>
</dbReference>
<dbReference type="Pfam" id="PF00496">
    <property type="entry name" value="SBP_bac_5"/>
    <property type="match status" value="1"/>
</dbReference>
<geneLocation type="plasmid" evidence="7">
    <name>unnamed2</name>
</geneLocation>
<comment type="similarity">
    <text evidence="2">Belongs to the bacterial solute-binding protein 5 family.</text>
</comment>
<reference evidence="8 9" key="1">
    <citation type="submission" date="2020-01" db="EMBL/GenBank/DDBJ databases">
        <title>Bactrocera dorsalis gut bacteria genome.</title>
        <authorList>
            <person name="Zhang H."/>
            <person name="Cai Z."/>
        </authorList>
    </citation>
    <scope>NUCLEOTIDE SEQUENCE [LARGE SCALE GENOMIC DNA]</scope>
    <source>
        <strain evidence="8 9">BD177</strain>
        <plasmid evidence="7 9">unnamed2</plasmid>
        <plasmid evidence="8 9">unnamed3</plasmid>
    </source>
</reference>
<evidence type="ECO:0000256" key="3">
    <source>
        <dbReference type="ARBA" id="ARBA00022448"/>
    </source>
</evidence>
<dbReference type="InterPro" id="IPR039424">
    <property type="entry name" value="SBP_5"/>
</dbReference>
<protein>
    <submittedName>
        <fullName evidence="8">Oligopeptide ABC transporter substrate-binding protein OppA</fullName>
    </submittedName>
</protein>
<comment type="subcellular location">
    <subcellularLocation>
        <location evidence="1">Cell envelope</location>
    </subcellularLocation>
</comment>
<feature type="signal peptide" evidence="5">
    <location>
        <begin position="1"/>
        <end position="26"/>
    </location>
</feature>
<dbReference type="Proteomes" id="UP000464389">
    <property type="component" value="Plasmid unnamed2"/>
</dbReference>
<accession>A0A6P1V7T2</accession>
<dbReference type="FunFam" id="3.10.105.10:FF:000001">
    <property type="entry name" value="Oligopeptide ABC transporter, oligopeptide-binding protein"/>
    <property type="match status" value="1"/>
</dbReference>
<evidence type="ECO:0000256" key="1">
    <source>
        <dbReference type="ARBA" id="ARBA00004196"/>
    </source>
</evidence>
<keyword evidence="3" id="KW-0813">Transport</keyword>
<evidence type="ECO:0000256" key="2">
    <source>
        <dbReference type="ARBA" id="ARBA00005695"/>
    </source>
</evidence>
<evidence type="ECO:0000259" key="6">
    <source>
        <dbReference type="Pfam" id="PF00496"/>
    </source>
</evidence>
<dbReference type="Gene3D" id="3.10.105.10">
    <property type="entry name" value="Dipeptide-binding Protein, Domain 3"/>
    <property type="match status" value="1"/>
</dbReference>
<dbReference type="PIRSF" id="PIRSF002741">
    <property type="entry name" value="MppA"/>
    <property type="match status" value="1"/>
</dbReference>
<evidence type="ECO:0000313" key="8">
    <source>
        <dbReference type="EMBL" id="QHS50172.1"/>
    </source>
</evidence>
<feature type="domain" description="Solute-binding protein family 5" evidence="6">
    <location>
        <begin position="81"/>
        <end position="461"/>
    </location>
</feature>
<keyword evidence="8" id="KW-0614">Plasmid</keyword>
<dbReference type="Gene3D" id="3.90.76.10">
    <property type="entry name" value="Dipeptide-binding Protein, Domain 1"/>
    <property type="match status" value="1"/>
</dbReference>